<name>A0A0G9K7X9_9BACT</name>
<organism evidence="1 2">
    <name type="scientific">Aliarcobacter butzleri L348</name>
    <dbReference type="NCBI Taxonomy" id="1447256"/>
    <lineage>
        <taxon>Bacteria</taxon>
        <taxon>Pseudomonadati</taxon>
        <taxon>Campylobacterota</taxon>
        <taxon>Epsilonproteobacteria</taxon>
        <taxon>Campylobacterales</taxon>
        <taxon>Arcobacteraceae</taxon>
        <taxon>Aliarcobacter</taxon>
    </lineage>
</organism>
<sequence>MYLFGFGSLINLASAQKSFKRVLTQKDLIPVKIKGFKRVWNALENIKFEDNMEVNGVFLNIQEKKDAILYGVMIKITQEELEILKLREKNYSCIKIKKDNVLSQNAQEDLIAFMTTKEEKIGEVGDVNTFIPKKYIQIVNEALKNYDEEFKDNFKETLNNFPFPLKDGDYSFTDPIQNKAAREAKNHNESN</sequence>
<evidence type="ECO:0000313" key="1">
    <source>
        <dbReference type="EMBL" id="KLE02596.1"/>
    </source>
</evidence>
<dbReference type="Proteomes" id="UP000035514">
    <property type="component" value="Unassembled WGS sequence"/>
</dbReference>
<dbReference type="AlphaFoldDB" id="A0A0G9K7X9"/>
<dbReference type="RefSeq" id="WP_046995967.1">
    <property type="nucleotide sequence ID" value="NZ_JAIQ01000017.1"/>
</dbReference>
<protein>
    <recommendedName>
        <fullName evidence="3">Gamma-glutamylcyclotransferase AIG2-like domain-containing protein</fullName>
    </recommendedName>
</protein>
<gene>
    <name evidence="1" type="ORF">AA20_00395</name>
</gene>
<evidence type="ECO:0000313" key="2">
    <source>
        <dbReference type="Proteomes" id="UP000035514"/>
    </source>
</evidence>
<accession>A0A0G9K7X9</accession>
<dbReference type="Gene3D" id="3.10.490.10">
    <property type="entry name" value="Gamma-glutamyl cyclotransferase-like"/>
    <property type="match status" value="1"/>
</dbReference>
<proteinExistence type="predicted"/>
<dbReference type="PATRIC" id="fig|1447256.3.peg.76"/>
<reference evidence="1 2" key="1">
    <citation type="submission" date="2014-01" db="EMBL/GenBank/DDBJ databases">
        <title>Development of a Comparative Genomic Fingerprinting Assay for High Resolution Genotyping of Arcobacter butzleri.</title>
        <authorList>
            <person name="Webb A.L."/>
            <person name="Inglis G.D."/>
            <person name="Kruczkiewicz P."/>
            <person name="Selinger L.B."/>
            <person name="Taboada E.N."/>
        </authorList>
    </citation>
    <scope>NUCLEOTIDE SEQUENCE [LARGE SCALE GENOMIC DNA]</scope>
    <source>
        <strain evidence="1 2">L348</strain>
    </source>
</reference>
<dbReference type="EMBL" id="JAIQ01000017">
    <property type="protein sequence ID" value="KLE02596.1"/>
    <property type="molecule type" value="Genomic_DNA"/>
</dbReference>
<comment type="caution">
    <text evidence="1">The sequence shown here is derived from an EMBL/GenBank/DDBJ whole genome shotgun (WGS) entry which is preliminary data.</text>
</comment>
<evidence type="ECO:0008006" key="3">
    <source>
        <dbReference type="Google" id="ProtNLM"/>
    </source>
</evidence>